<keyword evidence="3" id="KW-0804">Transcription</keyword>
<organism evidence="5 6">
    <name type="scientific">Paenibacillus contaminans</name>
    <dbReference type="NCBI Taxonomy" id="450362"/>
    <lineage>
        <taxon>Bacteria</taxon>
        <taxon>Bacillati</taxon>
        <taxon>Bacillota</taxon>
        <taxon>Bacilli</taxon>
        <taxon>Bacillales</taxon>
        <taxon>Paenibacillaceae</taxon>
        <taxon>Paenibacillus</taxon>
    </lineage>
</organism>
<dbReference type="InterPro" id="IPR018060">
    <property type="entry name" value="HTH_AraC"/>
</dbReference>
<sequence length="278" mass="31790">MELVVADCRLHQSRTLGFQSDIPMVELSFWFSGKSDIEMSGKPLHISGNQSQLAFSRHLDAKMNYEGEEAMLACEVRLEESVFLGMVESFGGDMNMELKRLMAAEPIRVFQQTMEPSAQLRARQLLDCPYVPALRNMYFEGKAMELLAAYMQLHLFDDIKLSRRKGKRLGRTDLDSVRAAAELLVERMDEPPTLPELSRMAGLSEYKLKAGFRELFDTTVFGYLRDKRMERALVMLEKEQVSVYEAAIATGYSNPSHFSSVFREKFGLNPSEWRKNGE</sequence>
<dbReference type="OrthoDB" id="9782503at2"/>
<evidence type="ECO:0000313" key="6">
    <source>
        <dbReference type="Proteomes" id="UP000250369"/>
    </source>
</evidence>
<dbReference type="GO" id="GO:0043565">
    <property type="term" value="F:sequence-specific DNA binding"/>
    <property type="evidence" value="ECO:0007669"/>
    <property type="project" value="InterPro"/>
</dbReference>
<dbReference type="SMART" id="SM00342">
    <property type="entry name" value="HTH_ARAC"/>
    <property type="match status" value="1"/>
</dbReference>
<dbReference type="PROSITE" id="PS00041">
    <property type="entry name" value="HTH_ARAC_FAMILY_1"/>
    <property type="match status" value="1"/>
</dbReference>
<dbReference type="GO" id="GO:0003700">
    <property type="term" value="F:DNA-binding transcription factor activity"/>
    <property type="evidence" value="ECO:0007669"/>
    <property type="project" value="InterPro"/>
</dbReference>
<accession>A0A329MSD1</accession>
<dbReference type="PANTHER" id="PTHR47893:SF1">
    <property type="entry name" value="REGULATORY PROTEIN PCHR"/>
    <property type="match status" value="1"/>
</dbReference>
<dbReference type="Pfam" id="PF12833">
    <property type="entry name" value="HTH_18"/>
    <property type="match status" value="1"/>
</dbReference>
<dbReference type="RefSeq" id="WP_113030694.1">
    <property type="nucleotide sequence ID" value="NZ_QMFB01000004.1"/>
</dbReference>
<evidence type="ECO:0000256" key="1">
    <source>
        <dbReference type="ARBA" id="ARBA00023015"/>
    </source>
</evidence>
<reference evidence="5 6" key="1">
    <citation type="journal article" date="2009" name="Int. J. Syst. Evol. Microbiol.">
        <title>Paenibacillus contaminans sp. nov., isolated from a contaminated laboratory plate.</title>
        <authorList>
            <person name="Chou J.H."/>
            <person name="Lee J.H."/>
            <person name="Lin M.C."/>
            <person name="Chang P.S."/>
            <person name="Arun A.B."/>
            <person name="Young C.C."/>
            <person name="Chen W.M."/>
        </authorList>
    </citation>
    <scope>NUCLEOTIDE SEQUENCE [LARGE SCALE GENOMIC DNA]</scope>
    <source>
        <strain evidence="5 6">CKOBP-6</strain>
    </source>
</reference>
<gene>
    <name evidence="5" type="ORF">DQG23_10105</name>
</gene>
<dbReference type="Gene3D" id="1.10.10.60">
    <property type="entry name" value="Homeodomain-like"/>
    <property type="match status" value="2"/>
</dbReference>
<keyword evidence="6" id="KW-1185">Reference proteome</keyword>
<evidence type="ECO:0000313" key="5">
    <source>
        <dbReference type="EMBL" id="RAV21603.1"/>
    </source>
</evidence>
<name>A0A329MSD1_9BACL</name>
<keyword evidence="2" id="KW-0238">DNA-binding</keyword>
<dbReference type="InterPro" id="IPR009057">
    <property type="entry name" value="Homeodomain-like_sf"/>
</dbReference>
<dbReference type="AlphaFoldDB" id="A0A329MSD1"/>
<feature type="domain" description="HTH araC/xylS-type" evidence="4">
    <location>
        <begin position="178"/>
        <end position="276"/>
    </location>
</feature>
<dbReference type="SUPFAM" id="SSF46689">
    <property type="entry name" value="Homeodomain-like"/>
    <property type="match status" value="2"/>
</dbReference>
<evidence type="ECO:0000256" key="2">
    <source>
        <dbReference type="ARBA" id="ARBA00023125"/>
    </source>
</evidence>
<dbReference type="PANTHER" id="PTHR47893">
    <property type="entry name" value="REGULATORY PROTEIN PCHR"/>
    <property type="match status" value="1"/>
</dbReference>
<dbReference type="Proteomes" id="UP000250369">
    <property type="component" value="Unassembled WGS sequence"/>
</dbReference>
<dbReference type="PRINTS" id="PR00032">
    <property type="entry name" value="HTHARAC"/>
</dbReference>
<dbReference type="InterPro" id="IPR020449">
    <property type="entry name" value="Tscrpt_reg_AraC-type_HTH"/>
</dbReference>
<dbReference type="InterPro" id="IPR053142">
    <property type="entry name" value="PchR_regulatory_protein"/>
</dbReference>
<protein>
    <submittedName>
        <fullName evidence="5">AraC family transcriptional regulator</fullName>
    </submittedName>
</protein>
<comment type="caution">
    <text evidence="5">The sequence shown here is derived from an EMBL/GenBank/DDBJ whole genome shotgun (WGS) entry which is preliminary data.</text>
</comment>
<dbReference type="PROSITE" id="PS01124">
    <property type="entry name" value="HTH_ARAC_FAMILY_2"/>
    <property type="match status" value="1"/>
</dbReference>
<dbReference type="EMBL" id="QMFB01000004">
    <property type="protein sequence ID" value="RAV21603.1"/>
    <property type="molecule type" value="Genomic_DNA"/>
</dbReference>
<dbReference type="InterPro" id="IPR018062">
    <property type="entry name" value="HTH_AraC-typ_CS"/>
</dbReference>
<evidence type="ECO:0000259" key="4">
    <source>
        <dbReference type="PROSITE" id="PS01124"/>
    </source>
</evidence>
<proteinExistence type="predicted"/>
<evidence type="ECO:0000256" key="3">
    <source>
        <dbReference type="ARBA" id="ARBA00023163"/>
    </source>
</evidence>
<keyword evidence="1" id="KW-0805">Transcription regulation</keyword>